<feature type="transmembrane region" description="Helical" evidence="1">
    <location>
        <begin position="76"/>
        <end position="99"/>
    </location>
</feature>
<dbReference type="EMBL" id="JAPTGD010000001">
    <property type="protein sequence ID" value="MDU9690190.1"/>
    <property type="molecule type" value="Genomic_DNA"/>
</dbReference>
<reference evidence="2" key="2">
    <citation type="submission" date="2022-12" db="EMBL/GenBank/DDBJ databases">
        <authorList>
            <person name="Dechsakulwatana C."/>
            <person name="Rungsihiranrut A."/>
            <person name="Muangchinda C."/>
            <person name="Ningthoujam R."/>
            <person name="Klankeo P."/>
            <person name="Pinyakong O."/>
        </authorList>
    </citation>
    <scope>NUCLEOTIDE SEQUENCE</scope>
    <source>
        <strain evidence="2">TL01-2</strain>
    </source>
</reference>
<sequence length="142" mass="15448">MFKKIISVLISSLCGSLVVAVATFDTSYEQITFNNLIAGLVLGLMYIIPIVTVLGIPSSILIDILIKNRNGKYKKLIEIALYIIFGVIGATIVSLIISLDDGTNGVNLLAFKRICILALSCSVPFGICSILWNYRLKKSPSH</sequence>
<gene>
    <name evidence="2" type="ORF">O0Q50_03350</name>
</gene>
<evidence type="ECO:0000256" key="1">
    <source>
        <dbReference type="SAM" id="Phobius"/>
    </source>
</evidence>
<evidence type="ECO:0000313" key="3">
    <source>
        <dbReference type="Proteomes" id="UP001269400"/>
    </source>
</evidence>
<feature type="transmembrane region" description="Helical" evidence="1">
    <location>
        <begin position="111"/>
        <end position="134"/>
    </location>
</feature>
<organism evidence="2 3">
    <name type="scientific">Priestia aryabhattai</name>
    <name type="common">Bacillus aryabhattai</name>
    <dbReference type="NCBI Taxonomy" id="412384"/>
    <lineage>
        <taxon>Bacteria</taxon>
        <taxon>Bacillati</taxon>
        <taxon>Bacillota</taxon>
        <taxon>Bacilli</taxon>
        <taxon>Bacillales</taxon>
        <taxon>Bacillaceae</taxon>
        <taxon>Priestia</taxon>
    </lineage>
</organism>
<reference evidence="2" key="1">
    <citation type="journal article" date="2022" name="J Environ Chem Eng">
        <title>Biodegradation of petroleum oil using a constructed nonpathogenic and heavy metal-tolerant bacterial consortium isolated from marine sponges.</title>
        <authorList>
            <person name="Dechsakulwatana C."/>
            <person name="Rungsihiranrut A."/>
            <person name="Muangchinda C."/>
            <person name="Ningthoujam R."/>
            <person name="Klankeo P."/>
            <person name="Pinyakong O."/>
        </authorList>
    </citation>
    <scope>NUCLEOTIDE SEQUENCE</scope>
    <source>
        <strain evidence="2">TL01-2</strain>
    </source>
</reference>
<dbReference type="AlphaFoldDB" id="A0AAX6N3B6"/>
<comment type="caution">
    <text evidence="2">The sequence shown here is derived from an EMBL/GenBank/DDBJ whole genome shotgun (WGS) entry which is preliminary data.</text>
</comment>
<keyword evidence="1" id="KW-1133">Transmembrane helix</keyword>
<dbReference type="Proteomes" id="UP001269400">
    <property type="component" value="Unassembled WGS sequence"/>
</dbReference>
<evidence type="ECO:0000313" key="2">
    <source>
        <dbReference type="EMBL" id="MDU9690190.1"/>
    </source>
</evidence>
<proteinExistence type="predicted"/>
<dbReference type="RefSeq" id="WP_243550607.1">
    <property type="nucleotide sequence ID" value="NZ_JAPTGD010000001.1"/>
</dbReference>
<keyword evidence="1" id="KW-0812">Transmembrane</keyword>
<keyword evidence="1" id="KW-0472">Membrane</keyword>
<name>A0AAX6N3B6_PRIAR</name>
<evidence type="ECO:0008006" key="4">
    <source>
        <dbReference type="Google" id="ProtNLM"/>
    </source>
</evidence>
<protein>
    <recommendedName>
        <fullName evidence="4">DUF2798 domain-containing protein</fullName>
    </recommendedName>
</protein>
<accession>A0AAX6N3B6</accession>
<feature type="transmembrane region" description="Helical" evidence="1">
    <location>
        <begin position="36"/>
        <end position="64"/>
    </location>
</feature>